<dbReference type="InterPro" id="IPR023780">
    <property type="entry name" value="Chromo_domain"/>
</dbReference>
<dbReference type="SUPFAM" id="SSF54160">
    <property type="entry name" value="Chromo domain-like"/>
    <property type="match status" value="1"/>
</dbReference>
<evidence type="ECO:0000256" key="1">
    <source>
        <dbReference type="ARBA" id="ARBA00004123"/>
    </source>
</evidence>
<dbReference type="GO" id="GO:0006338">
    <property type="term" value="P:chromatin remodeling"/>
    <property type="evidence" value="ECO:0007669"/>
    <property type="project" value="UniProtKB-ARBA"/>
</dbReference>
<dbReference type="OrthoDB" id="2630497at2759"/>
<comment type="caution">
    <text evidence="4">The sequence shown here is derived from an EMBL/GenBank/DDBJ whole genome shotgun (WGS) entry which is preliminary data.</text>
</comment>
<name>A0A9Q3BGT9_9BASI</name>
<dbReference type="EMBL" id="AVOT02000921">
    <property type="protein sequence ID" value="MBW0464958.1"/>
    <property type="molecule type" value="Genomic_DNA"/>
</dbReference>
<keyword evidence="2" id="KW-0539">Nucleus</keyword>
<dbReference type="PROSITE" id="PS50013">
    <property type="entry name" value="CHROMO_2"/>
    <property type="match status" value="1"/>
</dbReference>
<dbReference type="Proteomes" id="UP000765509">
    <property type="component" value="Unassembled WGS sequence"/>
</dbReference>
<comment type="subcellular location">
    <subcellularLocation>
        <location evidence="1">Nucleus</location>
    </subcellularLocation>
</comment>
<organism evidence="4 5">
    <name type="scientific">Austropuccinia psidii MF-1</name>
    <dbReference type="NCBI Taxonomy" id="1389203"/>
    <lineage>
        <taxon>Eukaryota</taxon>
        <taxon>Fungi</taxon>
        <taxon>Dikarya</taxon>
        <taxon>Basidiomycota</taxon>
        <taxon>Pucciniomycotina</taxon>
        <taxon>Pucciniomycetes</taxon>
        <taxon>Pucciniales</taxon>
        <taxon>Sphaerophragmiaceae</taxon>
        <taxon>Austropuccinia</taxon>
    </lineage>
</organism>
<evidence type="ECO:0000313" key="5">
    <source>
        <dbReference type="Proteomes" id="UP000765509"/>
    </source>
</evidence>
<dbReference type="InterPro" id="IPR000953">
    <property type="entry name" value="Chromo/chromo_shadow_dom"/>
</dbReference>
<keyword evidence="5" id="KW-1185">Reference proteome</keyword>
<evidence type="ECO:0000259" key="3">
    <source>
        <dbReference type="PROSITE" id="PS50013"/>
    </source>
</evidence>
<sequence>MGGSFSELEESQHSFIPSQWKSIHPVFHISLPEQIKTSTIPNWHQEPPSPIIIEEEEEWEVSKILESKLKRGKLWCLVQWKVFSQDPKRSTWEPAKNLKNCPEHVKNFHSLYPHKAGQNSSRD</sequence>
<evidence type="ECO:0000256" key="2">
    <source>
        <dbReference type="ARBA" id="ARBA00023242"/>
    </source>
</evidence>
<evidence type="ECO:0000313" key="4">
    <source>
        <dbReference type="EMBL" id="MBW0464958.1"/>
    </source>
</evidence>
<protein>
    <recommendedName>
        <fullName evidence="3">Chromo domain-containing protein</fullName>
    </recommendedName>
</protein>
<dbReference type="InterPro" id="IPR016197">
    <property type="entry name" value="Chromo-like_dom_sf"/>
</dbReference>
<dbReference type="AlphaFoldDB" id="A0A9Q3BGT9"/>
<feature type="domain" description="Chromo" evidence="3">
    <location>
        <begin position="59"/>
        <end position="120"/>
    </location>
</feature>
<dbReference type="CDD" id="cd00024">
    <property type="entry name" value="CD_CSD"/>
    <property type="match status" value="1"/>
</dbReference>
<dbReference type="GO" id="GO:0005634">
    <property type="term" value="C:nucleus"/>
    <property type="evidence" value="ECO:0007669"/>
    <property type="project" value="UniProtKB-SubCell"/>
</dbReference>
<proteinExistence type="predicted"/>
<dbReference type="Pfam" id="PF00385">
    <property type="entry name" value="Chromo"/>
    <property type="match status" value="1"/>
</dbReference>
<dbReference type="InterPro" id="IPR051219">
    <property type="entry name" value="Heterochromatin_chromo-domain"/>
</dbReference>
<dbReference type="Gene3D" id="2.40.50.40">
    <property type="match status" value="1"/>
</dbReference>
<gene>
    <name evidence="4" type="ORF">O181_004673</name>
</gene>
<dbReference type="PANTHER" id="PTHR22812">
    <property type="entry name" value="CHROMOBOX PROTEIN"/>
    <property type="match status" value="1"/>
</dbReference>
<reference evidence="4" key="1">
    <citation type="submission" date="2021-03" db="EMBL/GenBank/DDBJ databases">
        <title>Draft genome sequence of rust myrtle Austropuccinia psidii MF-1, a brazilian biotype.</title>
        <authorList>
            <person name="Quecine M.C."/>
            <person name="Pachon D.M.R."/>
            <person name="Bonatelli M.L."/>
            <person name="Correr F.H."/>
            <person name="Franceschini L.M."/>
            <person name="Leite T.F."/>
            <person name="Margarido G.R.A."/>
            <person name="Almeida C.A."/>
            <person name="Ferrarezi J.A."/>
            <person name="Labate C.A."/>
        </authorList>
    </citation>
    <scope>NUCLEOTIDE SEQUENCE</scope>
    <source>
        <strain evidence="4">MF-1</strain>
    </source>
</reference>
<accession>A0A9Q3BGT9</accession>